<dbReference type="GO" id="GO:0005634">
    <property type="term" value="C:nucleus"/>
    <property type="evidence" value="ECO:0007669"/>
    <property type="project" value="UniProtKB-SubCell"/>
</dbReference>
<accession>A0AAN5D7I0</accession>
<feature type="non-terminal residue" evidence="5">
    <location>
        <position position="86"/>
    </location>
</feature>
<proteinExistence type="predicted"/>
<feature type="DNA-binding region" description="Homeobox" evidence="2">
    <location>
        <begin position="3"/>
        <end position="47"/>
    </location>
</feature>
<keyword evidence="2 3" id="KW-0371">Homeobox</keyword>
<keyword evidence="2 3" id="KW-0238">DNA-binding</keyword>
<feature type="domain" description="Homeobox" evidence="4">
    <location>
        <begin position="1"/>
        <end position="46"/>
    </location>
</feature>
<comment type="caution">
    <text evidence="5">The sequence shown here is derived from an EMBL/GenBank/DDBJ whole genome shotgun (WGS) entry which is preliminary data.</text>
</comment>
<dbReference type="Gene3D" id="1.10.10.60">
    <property type="entry name" value="Homeodomain-like"/>
    <property type="match status" value="1"/>
</dbReference>
<gene>
    <name evidence="5" type="ORF">PMAYCL1PPCAC_27677</name>
</gene>
<dbReference type="InterPro" id="IPR001356">
    <property type="entry name" value="HD"/>
</dbReference>
<dbReference type="SUPFAM" id="SSF46689">
    <property type="entry name" value="Homeodomain-like"/>
    <property type="match status" value="1"/>
</dbReference>
<evidence type="ECO:0000256" key="2">
    <source>
        <dbReference type="PROSITE-ProRule" id="PRU00108"/>
    </source>
</evidence>
<evidence type="ECO:0000256" key="3">
    <source>
        <dbReference type="RuleBase" id="RU000682"/>
    </source>
</evidence>
<dbReference type="AlphaFoldDB" id="A0AAN5D7I0"/>
<name>A0AAN5D7I0_9BILA</name>
<dbReference type="Pfam" id="PF00046">
    <property type="entry name" value="Homeodomain"/>
    <property type="match status" value="1"/>
</dbReference>
<organism evidence="5 6">
    <name type="scientific">Pristionchus mayeri</name>
    <dbReference type="NCBI Taxonomy" id="1317129"/>
    <lineage>
        <taxon>Eukaryota</taxon>
        <taxon>Metazoa</taxon>
        <taxon>Ecdysozoa</taxon>
        <taxon>Nematoda</taxon>
        <taxon>Chromadorea</taxon>
        <taxon>Rhabditida</taxon>
        <taxon>Rhabditina</taxon>
        <taxon>Diplogasteromorpha</taxon>
        <taxon>Diplogasteroidea</taxon>
        <taxon>Neodiplogasteridae</taxon>
        <taxon>Pristionchus</taxon>
    </lineage>
</organism>
<dbReference type="CDD" id="cd00086">
    <property type="entry name" value="homeodomain"/>
    <property type="match status" value="1"/>
</dbReference>
<dbReference type="EMBL" id="BTRK01000006">
    <property type="protein sequence ID" value="GMR57482.1"/>
    <property type="molecule type" value="Genomic_DNA"/>
</dbReference>
<reference evidence="6" key="1">
    <citation type="submission" date="2022-10" db="EMBL/GenBank/DDBJ databases">
        <title>Genome assembly of Pristionchus species.</title>
        <authorList>
            <person name="Yoshida K."/>
            <person name="Sommer R.J."/>
        </authorList>
    </citation>
    <scope>NUCLEOTIDE SEQUENCE [LARGE SCALE GENOMIC DNA]</scope>
    <source>
        <strain evidence="6">RS5460</strain>
    </source>
</reference>
<feature type="non-terminal residue" evidence="5">
    <location>
        <position position="1"/>
    </location>
</feature>
<dbReference type="InterPro" id="IPR009057">
    <property type="entry name" value="Homeodomain-like_sf"/>
</dbReference>
<comment type="subcellular location">
    <subcellularLocation>
        <location evidence="1 2 3">Nucleus</location>
    </subcellularLocation>
</comment>
<dbReference type="Proteomes" id="UP001328107">
    <property type="component" value="Unassembled WGS sequence"/>
</dbReference>
<protein>
    <recommendedName>
        <fullName evidence="4">Homeobox domain-containing protein</fullName>
    </recommendedName>
</protein>
<evidence type="ECO:0000313" key="5">
    <source>
        <dbReference type="EMBL" id="GMR57482.1"/>
    </source>
</evidence>
<evidence type="ECO:0000313" key="6">
    <source>
        <dbReference type="Proteomes" id="UP001328107"/>
    </source>
</evidence>
<sequence>RHFRAIFALHPYPSPAELTLISNHLGIERQQVRSFFQNARSAGKISANKVVKMEHSFEFIQDILFASSKNADSVEKRAFADIHSRY</sequence>
<dbReference type="GO" id="GO:0003677">
    <property type="term" value="F:DNA binding"/>
    <property type="evidence" value="ECO:0007669"/>
    <property type="project" value="UniProtKB-UniRule"/>
</dbReference>
<evidence type="ECO:0000256" key="1">
    <source>
        <dbReference type="ARBA" id="ARBA00004123"/>
    </source>
</evidence>
<keyword evidence="6" id="KW-1185">Reference proteome</keyword>
<evidence type="ECO:0000259" key="4">
    <source>
        <dbReference type="PROSITE" id="PS50071"/>
    </source>
</evidence>
<dbReference type="PROSITE" id="PS50071">
    <property type="entry name" value="HOMEOBOX_2"/>
    <property type="match status" value="1"/>
</dbReference>
<keyword evidence="2 3" id="KW-0539">Nucleus</keyword>